<dbReference type="AlphaFoldDB" id="A0A370AX17"/>
<dbReference type="GO" id="GO:0047545">
    <property type="term" value="F:(S)-2-hydroxyglutarate dehydrogenase activity"/>
    <property type="evidence" value="ECO:0007669"/>
    <property type="project" value="TreeGrafter"/>
</dbReference>
<dbReference type="SUPFAM" id="SSF51905">
    <property type="entry name" value="FAD/NAD(P)-binding domain"/>
    <property type="match status" value="1"/>
</dbReference>
<keyword evidence="4" id="KW-0560">Oxidoreductase</keyword>
<dbReference type="Proteomes" id="UP000253741">
    <property type="component" value="Unassembled WGS sequence"/>
</dbReference>
<gene>
    <name evidence="7" type="ORF">DVH02_30760</name>
</gene>
<feature type="domain" description="FAD dependent oxidoreductase" evidence="6">
    <location>
        <begin position="11"/>
        <end position="68"/>
    </location>
</feature>
<evidence type="ECO:0000259" key="6">
    <source>
        <dbReference type="Pfam" id="PF01266"/>
    </source>
</evidence>
<evidence type="ECO:0000256" key="2">
    <source>
        <dbReference type="ARBA" id="ARBA00022630"/>
    </source>
</evidence>
<dbReference type="OrthoDB" id="9801699at2"/>
<keyword evidence="8" id="KW-1185">Reference proteome</keyword>
<comment type="caution">
    <text evidence="7">The sequence shown here is derived from an EMBL/GenBank/DDBJ whole genome shotgun (WGS) entry which is preliminary data.</text>
</comment>
<dbReference type="GO" id="GO:0005737">
    <property type="term" value="C:cytoplasm"/>
    <property type="evidence" value="ECO:0007669"/>
    <property type="project" value="TreeGrafter"/>
</dbReference>
<proteinExistence type="inferred from homology"/>
<name>A0A370AX17_9ACTN</name>
<feature type="non-terminal residue" evidence="7">
    <location>
        <position position="71"/>
    </location>
</feature>
<accession>A0A370AX17</accession>
<dbReference type="Gene3D" id="3.50.50.60">
    <property type="entry name" value="FAD/NAD(P)-binding domain"/>
    <property type="match status" value="1"/>
</dbReference>
<evidence type="ECO:0000256" key="1">
    <source>
        <dbReference type="ARBA" id="ARBA00001974"/>
    </source>
</evidence>
<dbReference type="PANTHER" id="PTHR43104">
    <property type="entry name" value="L-2-HYDROXYGLUTARATE DEHYDROGENASE, MITOCHONDRIAL"/>
    <property type="match status" value="1"/>
</dbReference>
<keyword evidence="2" id="KW-0285">Flavoprotein</keyword>
<organism evidence="7 8">
    <name type="scientific">Streptomyces corynorhini</name>
    <dbReference type="NCBI Taxonomy" id="2282652"/>
    <lineage>
        <taxon>Bacteria</taxon>
        <taxon>Bacillati</taxon>
        <taxon>Actinomycetota</taxon>
        <taxon>Actinomycetes</taxon>
        <taxon>Kitasatosporales</taxon>
        <taxon>Streptomycetaceae</taxon>
        <taxon>Streptomyces</taxon>
    </lineage>
</organism>
<keyword evidence="3" id="KW-0274">FAD</keyword>
<evidence type="ECO:0000256" key="5">
    <source>
        <dbReference type="ARBA" id="ARBA00037941"/>
    </source>
</evidence>
<dbReference type="InterPro" id="IPR036188">
    <property type="entry name" value="FAD/NAD-bd_sf"/>
</dbReference>
<evidence type="ECO:0000313" key="7">
    <source>
        <dbReference type="EMBL" id="RDG34187.1"/>
    </source>
</evidence>
<evidence type="ECO:0000313" key="8">
    <source>
        <dbReference type="Proteomes" id="UP000253741"/>
    </source>
</evidence>
<dbReference type="InterPro" id="IPR006076">
    <property type="entry name" value="FAD-dep_OxRdtase"/>
</dbReference>
<comment type="cofactor">
    <cofactor evidence="1">
        <name>FAD</name>
        <dbReference type="ChEBI" id="CHEBI:57692"/>
    </cofactor>
</comment>
<evidence type="ECO:0000256" key="4">
    <source>
        <dbReference type="ARBA" id="ARBA00023002"/>
    </source>
</evidence>
<evidence type="ECO:0000256" key="3">
    <source>
        <dbReference type="ARBA" id="ARBA00022827"/>
    </source>
</evidence>
<reference evidence="7 8" key="1">
    <citation type="submission" date="2018-07" db="EMBL/GenBank/DDBJ databases">
        <title>Streptomyces species from bats.</title>
        <authorList>
            <person name="Dunlap C."/>
        </authorList>
    </citation>
    <scope>NUCLEOTIDE SEQUENCE [LARGE SCALE GENOMIC DNA]</scope>
    <source>
        <strain evidence="7 8">AC230</strain>
    </source>
</reference>
<dbReference type="PANTHER" id="PTHR43104:SF2">
    <property type="entry name" value="L-2-HYDROXYGLUTARATE DEHYDROGENASE, MITOCHONDRIAL"/>
    <property type="match status" value="1"/>
</dbReference>
<dbReference type="Pfam" id="PF01266">
    <property type="entry name" value="DAO"/>
    <property type="match status" value="1"/>
</dbReference>
<dbReference type="EMBL" id="QQNA01000323">
    <property type="protein sequence ID" value="RDG34187.1"/>
    <property type="molecule type" value="Genomic_DNA"/>
</dbReference>
<comment type="similarity">
    <text evidence="5">Belongs to the L2HGDH family.</text>
</comment>
<sequence length="71" mass="7721">MLWPVWCRAGPGTRVVVLEKEPGPARHQTGHNSGVIHSGVYYRPGSLKARYAVGGSAELVAFCERHAIAHQ</sequence>
<protein>
    <submittedName>
        <fullName evidence="7">FAD-dependent oxidoreductase</fullName>
    </submittedName>
</protein>